<organism evidence="2 3">
    <name type="scientific">Paraglaciecola mesophila</name>
    <dbReference type="NCBI Taxonomy" id="197222"/>
    <lineage>
        <taxon>Bacteria</taxon>
        <taxon>Pseudomonadati</taxon>
        <taxon>Pseudomonadota</taxon>
        <taxon>Gammaproteobacteria</taxon>
        <taxon>Alteromonadales</taxon>
        <taxon>Alteromonadaceae</taxon>
        <taxon>Paraglaciecola</taxon>
    </lineage>
</organism>
<evidence type="ECO:0000313" key="3">
    <source>
        <dbReference type="Proteomes" id="UP000464524"/>
    </source>
</evidence>
<proteinExistence type="predicted"/>
<protein>
    <recommendedName>
        <fullName evidence="4">Lipoprotein</fullName>
    </recommendedName>
</protein>
<dbReference type="AlphaFoldDB" id="A0A857JQ99"/>
<evidence type="ECO:0000313" key="2">
    <source>
        <dbReference type="EMBL" id="QHJ14033.1"/>
    </source>
</evidence>
<dbReference type="EMBL" id="CP047657">
    <property type="protein sequence ID" value="QHJ14033.1"/>
    <property type="molecule type" value="Genomic_DNA"/>
</dbReference>
<feature type="chain" id="PRO_5032876238" description="Lipoprotein" evidence="1">
    <location>
        <begin position="27"/>
        <end position="191"/>
    </location>
</feature>
<gene>
    <name evidence="2" type="ORF">FX988_04315</name>
</gene>
<feature type="signal peptide" evidence="1">
    <location>
        <begin position="1"/>
        <end position="26"/>
    </location>
</feature>
<evidence type="ECO:0008006" key="4">
    <source>
        <dbReference type="Google" id="ProtNLM"/>
    </source>
</evidence>
<keyword evidence="2" id="KW-0614">Plasmid</keyword>
<keyword evidence="1" id="KW-0732">Signal</keyword>
<accession>A0A857JQ99</accession>
<geneLocation type="plasmid" evidence="2 3">
    <name>unnamed</name>
</geneLocation>
<keyword evidence="3" id="KW-1185">Reference proteome</keyword>
<reference evidence="2 3" key="1">
    <citation type="submission" date="2019-12" db="EMBL/GenBank/DDBJ databases">
        <title>Genome sequencing and assembly of endphytes of Porphyra tenera.</title>
        <authorList>
            <person name="Park J.M."/>
            <person name="Shin R."/>
            <person name="Jo S.H."/>
        </authorList>
    </citation>
    <scope>NUCLEOTIDE SEQUENCE [LARGE SCALE GENOMIC DNA]</scope>
    <source>
        <strain evidence="2 3">GPM4</strain>
        <plasmid evidence="2 3">unnamed</plasmid>
    </source>
</reference>
<name>A0A857JQ99_9ALTE</name>
<evidence type="ECO:0000256" key="1">
    <source>
        <dbReference type="SAM" id="SignalP"/>
    </source>
</evidence>
<dbReference type="KEGG" id="pmes:FX988_04315"/>
<dbReference type="Proteomes" id="UP000464524">
    <property type="component" value="Plasmid unnamed"/>
</dbReference>
<dbReference type="RefSeq" id="WP_254700803.1">
    <property type="nucleotide sequence ID" value="NZ_CP047657.1"/>
</dbReference>
<sequence>MNNYYSLIKYTLIPLALLGFTGCKMTAQVPVGDGTMTVIYEQDQGNNNLVDQLLSPFQSLMASAAVITQQEWSDFDPAKYYLILDNTNSASLARNITITLYQDGSQLASNSFPSNRVGNEVHFNQPSQVKSWLANYKDTSDEMRVDVDLQTDYFGNGSVTTNYKYEGNSLAAATYNHTCHDGENPYFCTVD</sequence>